<dbReference type="Proteomes" id="UP000663880">
    <property type="component" value="Unassembled WGS sequence"/>
</dbReference>
<name>A0A821S0C2_9NEOP</name>
<organism evidence="2 3">
    <name type="scientific">Pieris macdunnoughi</name>
    <dbReference type="NCBI Taxonomy" id="345717"/>
    <lineage>
        <taxon>Eukaryota</taxon>
        <taxon>Metazoa</taxon>
        <taxon>Ecdysozoa</taxon>
        <taxon>Arthropoda</taxon>
        <taxon>Hexapoda</taxon>
        <taxon>Insecta</taxon>
        <taxon>Pterygota</taxon>
        <taxon>Neoptera</taxon>
        <taxon>Endopterygota</taxon>
        <taxon>Lepidoptera</taxon>
        <taxon>Glossata</taxon>
        <taxon>Ditrysia</taxon>
        <taxon>Papilionoidea</taxon>
        <taxon>Pieridae</taxon>
        <taxon>Pierinae</taxon>
        <taxon>Pieris</taxon>
    </lineage>
</organism>
<dbReference type="AlphaFoldDB" id="A0A821S0C2"/>
<sequence>MRIKLVWILFLILPFILVTTQPIQTQIPPQTYRNDDQKINSAQLLPKHENKSDEDGQIISVRITSSVAVGRGTFDGKPGLGTHDIERTTIEPITTPTADFTGSFGTDTNYESMTTTFQTTEALTDYPPHLAGANIEFIKQLQAKKETRALLISEPAYRIPTSYEMSNNTEQDPLIQETITGKVNENDKVIEDIPLARSIPLSYSSNSFIHRQGDNNQKLTTVSFNIVHETPKLLNYNKQNSASGDTNLSGEKFYNEPARVYSEPAKIYSEPAKYYSEPAKIYSEPSKFYSEPAKIYSVPAKIYSKPAKFYSEPASLHLSQKSIPTNRNEWLPQTGTTNFSSTYSTTPSNHPYLKNVDKIIEHQPEKNYEIEEKVSVQTDGRSHGEQANNPENCKQENCKVGYVVEGRQFRKYRVEERTSDGFIVGEYGVVRNEDGALRGVRYTADSEASPRLIHDALMKFLQLK</sequence>
<feature type="signal peptide" evidence="1">
    <location>
        <begin position="1"/>
        <end position="20"/>
    </location>
</feature>
<gene>
    <name evidence="2" type="ORF">PMACD_LOCUS6754</name>
</gene>
<keyword evidence="3" id="KW-1185">Reference proteome</keyword>
<reference evidence="2" key="1">
    <citation type="submission" date="2021-02" db="EMBL/GenBank/DDBJ databases">
        <authorList>
            <person name="Steward A R."/>
        </authorList>
    </citation>
    <scope>NUCLEOTIDE SEQUENCE</scope>
</reference>
<evidence type="ECO:0000313" key="3">
    <source>
        <dbReference type="Proteomes" id="UP000663880"/>
    </source>
</evidence>
<dbReference type="Gene3D" id="6.10.250.1010">
    <property type="match status" value="1"/>
</dbReference>
<protein>
    <submittedName>
        <fullName evidence="2">Uncharacterized protein</fullName>
    </submittedName>
</protein>
<comment type="caution">
    <text evidence="2">The sequence shown here is derived from an EMBL/GenBank/DDBJ whole genome shotgun (WGS) entry which is preliminary data.</text>
</comment>
<keyword evidence="1" id="KW-0732">Signal</keyword>
<accession>A0A821S0C2</accession>
<dbReference type="EMBL" id="CAJOBZ010000015">
    <property type="protein sequence ID" value="CAF4847446.1"/>
    <property type="molecule type" value="Genomic_DNA"/>
</dbReference>
<feature type="chain" id="PRO_5032689157" evidence="1">
    <location>
        <begin position="21"/>
        <end position="464"/>
    </location>
</feature>
<proteinExistence type="predicted"/>
<evidence type="ECO:0000256" key="1">
    <source>
        <dbReference type="SAM" id="SignalP"/>
    </source>
</evidence>
<dbReference type="OrthoDB" id="6507260at2759"/>
<evidence type="ECO:0000313" key="2">
    <source>
        <dbReference type="EMBL" id="CAF4847446.1"/>
    </source>
</evidence>